<evidence type="ECO:0000313" key="3">
    <source>
        <dbReference type="Proteomes" id="UP000705983"/>
    </source>
</evidence>
<dbReference type="Proteomes" id="UP000705983">
    <property type="component" value="Unassembled WGS sequence"/>
</dbReference>
<dbReference type="Gene3D" id="3.10.450.50">
    <property type="match status" value="1"/>
</dbReference>
<dbReference type="RefSeq" id="WP_204736230.1">
    <property type="nucleotide sequence ID" value="NZ_JACEXG010000001.1"/>
</dbReference>
<dbReference type="InterPro" id="IPR048469">
    <property type="entry name" value="YchJ-like_M"/>
</dbReference>
<evidence type="ECO:0000313" key="2">
    <source>
        <dbReference type="EMBL" id="MBM9432636.1"/>
    </source>
</evidence>
<feature type="domain" description="YchJ-like middle NTF2-like" evidence="1">
    <location>
        <begin position="7"/>
        <end position="101"/>
    </location>
</feature>
<organism evidence="2 3">
    <name type="scientific">Flaviflexus equikiangi</name>
    <dbReference type="NCBI Taxonomy" id="2758573"/>
    <lineage>
        <taxon>Bacteria</taxon>
        <taxon>Bacillati</taxon>
        <taxon>Actinomycetota</taxon>
        <taxon>Actinomycetes</taxon>
        <taxon>Actinomycetales</taxon>
        <taxon>Actinomycetaceae</taxon>
        <taxon>Flaviflexus</taxon>
    </lineage>
</organism>
<accession>A0ABS2TD95</accession>
<proteinExistence type="predicted"/>
<dbReference type="SUPFAM" id="SSF54427">
    <property type="entry name" value="NTF2-like"/>
    <property type="match status" value="1"/>
</dbReference>
<dbReference type="InterPro" id="IPR032710">
    <property type="entry name" value="NTF2-like_dom_sf"/>
</dbReference>
<sequence length="105" mass="11910">MTQPPTTAEALMRSRFDAFRSGDTDWLLATWHESTRPDDLDLSDNPRWRGLQILDTVDGGEDDLTGIVEFRATYIEGSGIGVLHERSRFLKENDTWFYVDGDVSG</sequence>
<name>A0ABS2TD95_9ACTO</name>
<keyword evidence="3" id="KW-1185">Reference proteome</keyword>
<dbReference type="EMBL" id="JAFFJS010000001">
    <property type="protein sequence ID" value="MBM9432636.1"/>
    <property type="molecule type" value="Genomic_DNA"/>
</dbReference>
<dbReference type="Pfam" id="PF17775">
    <property type="entry name" value="YchJ_M-like"/>
    <property type="match status" value="1"/>
</dbReference>
<gene>
    <name evidence="2" type="ORF">JVW63_02820</name>
</gene>
<protein>
    <recommendedName>
        <fullName evidence="1">YchJ-like middle NTF2-like domain-containing protein</fullName>
    </recommendedName>
</protein>
<reference evidence="3" key="1">
    <citation type="submission" date="2021-02" db="EMBL/GenBank/DDBJ databases">
        <title>Leucobacter sp. CX169.</title>
        <authorList>
            <person name="Cheng Y."/>
        </authorList>
    </citation>
    <scope>NUCLEOTIDE SEQUENCE [LARGE SCALE GENOMIC DNA]</scope>
    <source>
        <strain evidence="3">JY899</strain>
    </source>
</reference>
<evidence type="ECO:0000259" key="1">
    <source>
        <dbReference type="Pfam" id="PF17775"/>
    </source>
</evidence>
<comment type="caution">
    <text evidence="2">The sequence shown here is derived from an EMBL/GenBank/DDBJ whole genome shotgun (WGS) entry which is preliminary data.</text>
</comment>